<evidence type="ECO:0000313" key="2">
    <source>
        <dbReference type="Proteomes" id="UP000518266"/>
    </source>
</evidence>
<evidence type="ECO:0000313" key="1">
    <source>
        <dbReference type="EMBL" id="KAF3854370.1"/>
    </source>
</evidence>
<protein>
    <submittedName>
        <fullName evidence="1">Uncharacterized protein</fullName>
    </submittedName>
</protein>
<proteinExistence type="predicted"/>
<dbReference type="Proteomes" id="UP000518266">
    <property type="component" value="Unassembled WGS sequence"/>
</dbReference>
<gene>
    <name evidence="1" type="ORF">F7725_022425</name>
</gene>
<comment type="caution">
    <text evidence="1">The sequence shown here is derived from an EMBL/GenBank/DDBJ whole genome shotgun (WGS) entry which is preliminary data.</text>
</comment>
<name>A0A7J5YY36_DISMA</name>
<keyword evidence="2" id="KW-1185">Reference proteome</keyword>
<dbReference type="AlphaFoldDB" id="A0A7J5YY36"/>
<sequence>MYLVGGEGGSWSGGARLKALPSNMCICVRTSSMDGWELSVEESEPRTSRSISVSTGLGLLRDCRLHERGPLLLSGQWLLDPVVPGVAVTVAVAAGLGQRELSVAFPPGLLPQLVPVVLDVRLLLQPCVTHLPIEDHRVLAVGGGGGVGVGGLSSHWFDGDETQGAGMVFIGSSCWCSASRSRCSTPSRPPRLATACTDGGLLLPVPSWWTFLSSDIDRGASRTGSPTSTSVSLVTETASSPVRPMCFLA</sequence>
<organism evidence="1 2">
    <name type="scientific">Dissostichus mawsoni</name>
    <name type="common">Antarctic cod</name>
    <dbReference type="NCBI Taxonomy" id="36200"/>
    <lineage>
        <taxon>Eukaryota</taxon>
        <taxon>Metazoa</taxon>
        <taxon>Chordata</taxon>
        <taxon>Craniata</taxon>
        <taxon>Vertebrata</taxon>
        <taxon>Euteleostomi</taxon>
        <taxon>Actinopterygii</taxon>
        <taxon>Neopterygii</taxon>
        <taxon>Teleostei</taxon>
        <taxon>Neoteleostei</taxon>
        <taxon>Acanthomorphata</taxon>
        <taxon>Eupercaria</taxon>
        <taxon>Perciformes</taxon>
        <taxon>Notothenioidei</taxon>
        <taxon>Nototheniidae</taxon>
        <taxon>Dissostichus</taxon>
    </lineage>
</organism>
<dbReference type="EMBL" id="JAAKFY010000007">
    <property type="protein sequence ID" value="KAF3854370.1"/>
    <property type="molecule type" value="Genomic_DNA"/>
</dbReference>
<reference evidence="1 2" key="1">
    <citation type="submission" date="2020-03" db="EMBL/GenBank/DDBJ databases">
        <title>Dissostichus mawsoni Genome sequencing and assembly.</title>
        <authorList>
            <person name="Park H."/>
        </authorList>
    </citation>
    <scope>NUCLEOTIDE SEQUENCE [LARGE SCALE GENOMIC DNA]</scope>
    <source>
        <strain evidence="1">DM0001</strain>
        <tissue evidence="1">Muscle</tissue>
    </source>
</reference>
<accession>A0A7J5YY36</accession>